<dbReference type="EMBL" id="ML179135">
    <property type="protein sequence ID" value="THU98474.1"/>
    <property type="molecule type" value="Genomic_DNA"/>
</dbReference>
<protein>
    <submittedName>
        <fullName evidence="2">Uncharacterized protein</fullName>
    </submittedName>
</protein>
<feature type="transmembrane region" description="Helical" evidence="1">
    <location>
        <begin position="232"/>
        <end position="256"/>
    </location>
</feature>
<keyword evidence="1" id="KW-0812">Transmembrane</keyword>
<feature type="transmembrane region" description="Helical" evidence="1">
    <location>
        <begin position="276"/>
        <end position="297"/>
    </location>
</feature>
<dbReference type="Proteomes" id="UP000297245">
    <property type="component" value="Unassembled WGS sequence"/>
</dbReference>
<accession>A0A4S8M808</accession>
<dbReference type="OrthoDB" id="3174319at2759"/>
<keyword evidence="1" id="KW-1133">Transmembrane helix</keyword>
<sequence>MPASVVTAQCSSDSGSKKDILTPALTVLSIDPRAPPLAPHLRSLNHGMLAAKNATLSQSIITDADASALEDIIFLVGVEGLCYGGCVILGFMSSYVLIRKKGSSPRRFLLLIVLSLFVSSTISYGNTLVFYVAQIRSMAMSGYNQMPAVTRTSIFKEICTRANFILGDTVVVWRTWFLSNLNPGSANRATKILLVLSYLATIALVFCDMTLTVKAILKSPVGISSLSGAKSLILPLPLLVTNILSILLVAFVAWNYRKHIKLMANTGDKGSSVERILLLLLQSGSIYCIILILTLIARLDIWGDLGHAVLSALNPYLTNAYPTIIILLASTHMSETKCLHGDDVTSRCINVSRPMTFEPRNLRSSSITSHALRPGVAPEYCSFASPADSGLQKLGPSTICDNIPLGKIVSRQSIRDRKLGTYSFHSVRDLFLNRGIEDMSKPYQV</sequence>
<feature type="transmembrane region" description="Helical" evidence="1">
    <location>
        <begin position="108"/>
        <end position="133"/>
    </location>
</feature>
<evidence type="ECO:0000313" key="3">
    <source>
        <dbReference type="Proteomes" id="UP000297245"/>
    </source>
</evidence>
<feature type="transmembrane region" description="Helical" evidence="1">
    <location>
        <begin position="192"/>
        <end position="211"/>
    </location>
</feature>
<dbReference type="AlphaFoldDB" id="A0A4S8M808"/>
<feature type="transmembrane region" description="Helical" evidence="1">
    <location>
        <begin position="72"/>
        <end position="96"/>
    </location>
</feature>
<gene>
    <name evidence="2" type="ORF">K435DRAFT_856603</name>
</gene>
<evidence type="ECO:0000256" key="1">
    <source>
        <dbReference type="SAM" id="Phobius"/>
    </source>
</evidence>
<organism evidence="2 3">
    <name type="scientific">Dendrothele bispora (strain CBS 962.96)</name>
    <dbReference type="NCBI Taxonomy" id="1314807"/>
    <lineage>
        <taxon>Eukaryota</taxon>
        <taxon>Fungi</taxon>
        <taxon>Dikarya</taxon>
        <taxon>Basidiomycota</taxon>
        <taxon>Agaricomycotina</taxon>
        <taxon>Agaricomycetes</taxon>
        <taxon>Agaricomycetidae</taxon>
        <taxon>Agaricales</taxon>
        <taxon>Agaricales incertae sedis</taxon>
        <taxon>Dendrothele</taxon>
    </lineage>
</organism>
<evidence type="ECO:0000313" key="2">
    <source>
        <dbReference type="EMBL" id="THU98474.1"/>
    </source>
</evidence>
<keyword evidence="3" id="KW-1185">Reference proteome</keyword>
<reference evidence="2 3" key="1">
    <citation type="journal article" date="2019" name="Nat. Ecol. Evol.">
        <title>Megaphylogeny resolves global patterns of mushroom evolution.</title>
        <authorList>
            <person name="Varga T."/>
            <person name="Krizsan K."/>
            <person name="Foldi C."/>
            <person name="Dima B."/>
            <person name="Sanchez-Garcia M."/>
            <person name="Sanchez-Ramirez S."/>
            <person name="Szollosi G.J."/>
            <person name="Szarkandi J.G."/>
            <person name="Papp V."/>
            <person name="Albert L."/>
            <person name="Andreopoulos W."/>
            <person name="Angelini C."/>
            <person name="Antonin V."/>
            <person name="Barry K.W."/>
            <person name="Bougher N.L."/>
            <person name="Buchanan P."/>
            <person name="Buyck B."/>
            <person name="Bense V."/>
            <person name="Catcheside P."/>
            <person name="Chovatia M."/>
            <person name="Cooper J."/>
            <person name="Damon W."/>
            <person name="Desjardin D."/>
            <person name="Finy P."/>
            <person name="Geml J."/>
            <person name="Haridas S."/>
            <person name="Hughes K."/>
            <person name="Justo A."/>
            <person name="Karasinski D."/>
            <person name="Kautmanova I."/>
            <person name="Kiss B."/>
            <person name="Kocsube S."/>
            <person name="Kotiranta H."/>
            <person name="LaButti K.M."/>
            <person name="Lechner B.E."/>
            <person name="Liimatainen K."/>
            <person name="Lipzen A."/>
            <person name="Lukacs Z."/>
            <person name="Mihaltcheva S."/>
            <person name="Morgado L.N."/>
            <person name="Niskanen T."/>
            <person name="Noordeloos M.E."/>
            <person name="Ohm R.A."/>
            <person name="Ortiz-Santana B."/>
            <person name="Ovrebo C."/>
            <person name="Racz N."/>
            <person name="Riley R."/>
            <person name="Savchenko A."/>
            <person name="Shiryaev A."/>
            <person name="Soop K."/>
            <person name="Spirin V."/>
            <person name="Szebenyi C."/>
            <person name="Tomsovsky M."/>
            <person name="Tulloss R.E."/>
            <person name="Uehling J."/>
            <person name="Grigoriev I.V."/>
            <person name="Vagvolgyi C."/>
            <person name="Papp T."/>
            <person name="Martin F.M."/>
            <person name="Miettinen O."/>
            <person name="Hibbett D.S."/>
            <person name="Nagy L.G."/>
        </authorList>
    </citation>
    <scope>NUCLEOTIDE SEQUENCE [LARGE SCALE GENOMIC DNA]</scope>
    <source>
        <strain evidence="2 3">CBS 962.96</strain>
    </source>
</reference>
<name>A0A4S8M808_DENBC</name>
<keyword evidence="1" id="KW-0472">Membrane</keyword>
<proteinExistence type="predicted"/>